<dbReference type="PATRIC" id="fig|36816.3.peg.1510"/>
<proteinExistence type="predicted"/>
<gene>
    <name evidence="2" type="ORF">ADK41_07060</name>
</gene>
<accession>A0A0M8QUK2</accession>
<evidence type="ECO:0000256" key="1">
    <source>
        <dbReference type="SAM" id="MobiDB-lite"/>
    </source>
</evidence>
<keyword evidence="3" id="KW-1185">Reference proteome</keyword>
<name>A0A0M8QUK2_9ACTN</name>
<organism evidence="2 3">
    <name type="scientific">Streptomyces caelestis</name>
    <dbReference type="NCBI Taxonomy" id="36816"/>
    <lineage>
        <taxon>Bacteria</taxon>
        <taxon>Bacillati</taxon>
        <taxon>Actinomycetota</taxon>
        <taxon>Actinomycetes</taxon>
        <taxon>Kitasatosporales</taxon>
        <taxon>Streptomycetaceae</taxon>
        <taxon>Streptomyces</taxon>
    </lineage>
</organism>
<feature type="region of interest" description="Disordered" evidence="1">
    <location>
        <begin position="36"/>
        <end position="83"/>
    </location>
</feature>
<evidence type="ECO:0000313" key="3">
    <source>
        <dbReference type="Proteomes" id="UP000037773"/>
    </source>
</evidence>
<dbReference type="EMBL" id="LGCN01000074">
    <property type="protein sequence ID" value="KOT42583.1"/>
    <property type="molecule type" value="Genomic_DNA"/>
</dbReference>
<feature type="compositionally biased region" description="Low complexity" evidence="1">
    <location>
        <begin position="41"/>
        <end position="52"/>
    </location>
</feature>
<evidence type="ECO:0000313" key="2">
    <source>
        <dbReference type="EMBL" id="KOT42583.1"/>
    </source>
</evidence>
<dbReference type="AlphaFoldDB" id="A0A0M8QUK2"/>
<protein>
    <submittedName>
        <fullName evidence="2">Uncharacterized protein</fullName>
    </submittedName>
</protein>
<reference evidence="2 3" key="1">
    <citation type="submission" date="2015-07" db="EMBL/GenBank/DDBJ databases">
        <authorList>
            <person name="Noorani M."/>
        </authorList>
    </citation>
    <scope>NUCLEOTIDE SEQUENCE [LARGE SCALE GENOMIC DNA]</scope>
    <source>
        <strain evidence="2 3">NRRL B-24567</strain>
    </source>
</reference>
<dbReference type="Proteomes" id="UP000037773">
    <property type="component" value="Unassembled WGS sequence"/>
</dbReference>
<sequence>MTTDGALVPVRDRAGEVPSRTYRFPVNPRVVVDAEPRPEWASSGSATTGSSAPAVRAHSDLRTPAHLLTDAGLRRGRPARCPA</sequence>
<comment type="caution">
    <text evidence="2">The sequence shown here is derived from an EMBL/GenBank/DDBJ whole genome shotgun (WGS) entry which is preliminary data.</text>
</comment>
<dbReference type="RefSeq" id="WP_030826824.1">
    <property type="nucleotide sequence ID" value="NZ_JBFBKA010000059.1"/>
</dbReference>
<feature type="compositionally biased region" description="Basic residues" evidence="1">
    <location>
        <begin position="74"/>
        <end position="83"/>
    </location>
</feature>